<gene>
    <name evidence="10" type="ORF">ORR04_06105</name>
</gene>
<proteinExistence type="predicted"/>
<evidence type="ECO:0000256" key="6">
    <source>
        <dbReference type="ARBA" id="ARBA00023136"/>
    </source>
</evidence>
<comment type="subcellular location">
    <subcellularLocation>
        <location evidence="1">Cell membrane</location>
        <topology evidence="1">Multi-pass membrane protein</topology>
    </subcellularLocation>
</comment>
<dbReference type="InterPro" id="IPR003439">
    <property type="entry name" value="ABC_transporter-like_ATP-bd"/>
</dbReference>
<dbReference type="RefSeq" id="WP_015474201.1">
    <property type="nucleotide sequence ID" value="NZ_BBOW01000088.1"/>
</dbReference>
<dbReference type="SMART" id="SM00382">
    <property type="entry name" value="AAA"/>
    <property type="match status" value="1"/>
</dbReference>
<sequence>MITWRYGNKAAFMLLVSLDLLVSIQNVFLAFVTSSFIKSATDKNMTLFFRVAYLSVIGFIIISIINWFHISLKNKIIRQTNLRIKHIFTKNIIDGINRVDSANGIATMTGDLKMLETNGISNELLMIEQAFTVVAAVIGGIYFNFLTTFIFVLGSLIPVLISRFSQSGIQRSSQNWSRNNTTYTQFLKDIFSGSDTIRLYLAKREALNRADKSAESLEYALNRMNNTTGHANVYTTLAALIFGVTIPFGFGIYQTITGVLTLAAFMGIVQISNSISNPLISMISEGNVIQTTRSIKNRLDELPITESGRVVLINDKRKAFKSLALKEVSIQINQKTILNDISLDLTSGEKILIKAPSGFGKTTLLRALIGDVSVHSGEYRLNDLSVSQISKVELKQYFGFVHQNPFIFNDTIIFNITLGQRFSQELIEEVVHEAKLTTLVTQKGLDYIVGENGANISGGQAQRIEIARALIRKRPVLLADEVTSALDEKTSLSIHDLLLGGAYSLIEVAHHIDSDTAKRFDKCIDLSQI</sequence>
<evidence type="ECO:0000256" key="2">
    <source>
        <dbReference type="ARBA" id="ARBA00022692"/>
    </source>
</evidence>
<dbReference type="GO" id="GO:0005886">
    <property type="term" value="C:plasma membrane"/>
    <property type="evidence" value="ECO:0007669"/>
    <property type="project" value="UniProtKB-SubCell"/>
</dbReference>
<evidence type="ECO:0000256" key="1">
    <source>
        <dbReference type="ARBA" id="ARBA00004651"/>
    </source>
</evidence>
<dbReference type="GO" id="GO:0016887">
    <property type="term" value="F:ATP hydrolysis activity"/>
    <property type="evidence" value="ECO:0007669"/>
    <property type="project" value="InterPro"/>
</dbReference>
<dbReference type="Pfam" id="PF00005">
    <property type="entry name" value="ABC_tran"/>
    <property type="match status" value="1"/>
</dbReference>
<feature type="transmembrane region" description="Helical" evidence="7">
    <location>
        <begin position="47"/>
        <end position="68"/>
    </location>
</feature>
<evidence type="ECO:0000313" key="11">
    <source>
        <dbReference type="Proteomes" id="UP001164768"/>
    </source>
</evidence>
<protein>
    <submittedName>
        <fullName evidence="10">ABC transporter ATP-binding protein</fullName>
    </submittedName>
</protein>
<evidence type="ECO:0000256" key="4">
    <source>
        <dbReference type="ARBA" id="ARBA00022840"/>
    </source>
</evidence>
<dbReference type="InterPro" id="IPR017871">
    <property type="entry name" value="ABC_transporter-like_CS"/>
</dbReference>
<dbReference type="PANTHER" id="PTHR24221">
    <property type="entry name" value="ATP-BINDING CASSETTE SUB-FAMILY B"/>
    <property type="match status" value="1"/>
</dbReference>
<dbReference type="PROSITE" id="PS00211">
    <property type="entry name" value="ABC_TRANSPORTER_1"/>
    <property type="match status" value="1"/>
</dbReference>
<dbReference type="PROSITE" id="PS50929">
    <property type="entry name" value="ABC_TM1F"/>
    <property type="match status" value="1"/>
</dbReference>
<feature type="transmembrane region" description="Helical" evidence="7">
    <location>
        <begin position="256"/>
        <end position="275"/>
    </location>
</feature>
<accession>A0AB38X9M3</accession>
<feature type="domain" description="ABC transporter" evidence="8">
    <location>
        <begin position="323"/>
        <end position="529"/>
    </location>
</feature>
<dbReference type="GO" id="GO:0005524">
    <property type="term" value="F:ATP binding"/>
    <property type="evidence" value="ECO:0007669"/>
    <property type="project" value="UniProtKB-KW"/>
</dbReference>
<name>A0AB38X9M3_LEVBR</name>
<dbReference type="PROSITE" id="PS50893">
    <property type="entry name" value="ABC_TRANSPORTER_2"/>
    <property type="match status" value="1"/>
</dbReference>
<dbReference type="GO" id="GO:0034040">
    <property type="term" value="F:ATPase-coupled lipid transmembrane transporter activity"/>
    <property type="evidence" value="ECO:0007669"/>
    <property type="project" value="TreeGrafter"/>
</dbReference>
<dbReference type="AlphaFoldDB" id="A0AB38X9M3"/>
<dbReference type="GO" id="GO:0140359">
    <property type="term" value="F:ABC-type transporter activity"/>
    <property type="evidence" value="ECO:0007669"/>
    <property type="project" value="InterPro"/>
</dbReference>
<evidence type="ECO:0000259" key="8">
    <source>
        <dbReference type="PROSITE" id="PS50893"/>
    </source>
</evidence>
<evidence type="ECO:0000259" key="9">
    <source>
        <dbReference type="PROSITE" id="PS50929"/>
    </source>
</evidence>
<dbReference type="CDD" id="cd03228">
    <property type="entry name" value="ABCC_MRP_Like"/>
    <property type="match status" value="1"/>
</dbReference>
<dbReference type="SUPFAM" id="SSF90123">
    <property type="entry name" value="ABC transporter transmembrane region"/>
    <property type="match status" value="1"/>
</dbReference>
<feature type="transmembrane region" description="Helical" evidence="7">
    <location>
        <begin position="124"/>
        <end position="143"/>
    </location>
</feature>
<feature type="transmembrane region" description="Helical" evidence="7">
    <location>
        <begin position="12"/>
        <end position="32"/>
    </location>
</feature>
<evidence type="ECO:0000256" key="7">
    <source>
        <dbReference type="SAM" id="Phobius"/>
    </source>
</evidence>
<dbReference type="Proteomes" id="UP001164768">
    <property type="component" value="Chromosome"/>
</dbReference>
<feature type="transmembrane region" description="Helical" evidence="7">
    <location>
        <begin position="231"/>
        <end position="250"/>
    </location>
</feature>
<feature type="domain" description="ABC transmembrane type-1" evidence="9">
    <location>
        <begin position="10"/>
        <end position="291"/>
    </location>
</feature>
<evidence type="ECO:0000313" key="10">
    <source>
        <dbReference type="EMBL" id="WAD02741.1"/>
    </source>
</evidence>
<keyword evidence="3" id="KW-0547">Nucleotide-binding</keyword>
<dbReference type="Gene3D" id="1.20.1560.10">
    <property type="entry name" value="ABC transporter type 1, transmembrane domain"/>
    <property type="match status" value="1"/>
</dbReference>
<dbReference type="Gene3D" id="3.40.50.300">
    <property type="entry name" value="P-loop containing nucleotide triphosphate hydrolases"/>
    <property type="match status" value="1"/>
</dbReference>
<evidence type="ECO:0000256" key="3">
    <source>
        <dbReference type="ARBA" id="ARBA00022741"/>
    </source>
</evidence>
<dbReference type="PANTHER" id="PTHR24221:SF654">
    <property type="entry name" value="ATP-BINDING CASSETTE SUB-FAMILY B MEMBER 6"/>
    <property type="match status" value="1"/>
</dbReference>
<dbReference type="InterPro" id="IPR011527">
    <property type="entry name" value="ABC1_TM_dom"/>
</dbReference>
<keyword evidence="6 7" id="KW-0472">Membrane</keyword>
<dbReference type="InterPro" id="IPR003593">
    <property type="entry name" value="AAA+_ATPase"/>
</dbReference>
<keyword evidence="4 10" id="KW-0067">ATP-binding</keyword>
<keyword evidence="2 7" id="KW-0812">Transmembrane</keyword>
<dbReference type="SUPFAM" id="SSF52540">
    <property type="entry name" value="P-loop containing nucleoside triphosphate hydrolases"/>
    <property type="match status" value="1"/>
</dbReference>
<dbReference type="InterPro" id="IPR027417">
    <property type="entry name" value="P-loop_NTPase"/>
</dbReference>
<reference evidence="10" key="1">
    <citation type="submission" date="2022-11" db="EMBL/GenBank/DDBJ databases">
        <title>Whole genome sequence of Levilactobacillus brevis SMB091.</title>
        <authorList>
            <person name="Kim J.-M."/>
            <person name="Kim O.-C."/>
            <person name="Choi Y.H."/>
            <person name="Han N.S."/>
            <person name="Hurh B."/>
        </authorList>
    </citation>
    <scope>NUCLEOTIDE SEQUENCE</scope>
    <source>
        <strain evidence="10">SMB091</strain>
    </source>
</reference>
<dbReference type="InterPro" id="IPR036640">
    <property type="entry name" value="ABC1_TM_sf"/>
</dbReference>
<dbReference type="EMBL" id="CP113117">
    <property type="protein sequence ID" value="WAD02741.1"/>
    <property type="molecule type" value="Genomic_DNA"/>
</dbReference>
<keyword evidence="5 7" id="KW-1133">Transmembrane helix</keyword>
<dbReference type="InterPro" id="IPR039421">
    <property type="entry name" value="Type_1_exporter"/>
</dbReference>
<evidence type="ECO:0000256" key="5">
    <source>
        <dbReference type="ARBA" id="ARBA00022989"/>
    </source>
</evidence>
<organism evidence="10 11">
    <name type="scientific">Levilactobacillus brevis</name>
    <name type="common">Lactobacillus brevis</name>
    <dbReference type="NCBI Taxonomy" id="1580"/>
    <lineage>
        <taxon>Bacteria</taxon>
        <taxon>Bacillati</taxon>
        <taxon>Bacillota</taxon>
        <taxon>Bacilli</taxon>
        <taxon>Lactobacillales</taxon>
        <taxon>Lactobacillaceae</taxon>
        <taxon>Levilactobacillus</taxon>
    </lineage>
</organism>